<organism evidence="3 4">
    <name type="scientific">Petrachloros mirabilis ULC683</name>
    <dbReference type="NCBI Taxonomy" id="2781853"/>
    <lineage>
        <taxon>Bacteria</taxon>
        <taxon>Bacillati</taxon>
        <taxon>Cyanobacteriota</taxon>
        <taxon>Cyanophyceae</taxon>
        <taxon>Synechococcales</taxon>
        <taxon>Petrachlorosaceae</taxon>
        <taxon>Petrachloros</taxon>
        <taxon>Petrachloros mirabilis</taxon>
    </lineage>
</organism>
<dbReference type="InterPro" id="IPR007461">
    <property type="entry name" value="Ysc84_actin-binding"/>
</dbReference>
<sequence length="238" mass="25325">MKSRAAVALPLAGLLSVTLIAPALADSRQEDLNNKVDQVTRVFEEIMSVSNTRIPPTLLARSEGIIIIQGLVQAGFIFGGRRGSGLMVVRQPDGTWSNPAFVSLTGGSFGLQIGAQSSDIVFVFPNRETLNRVLTSSFNVGGSVSGTAGPVGDSAVDPARGFDNAPVYTYSRSSGLFGGVTLDGSNIAFDRSRNRDFYGDQSITPRAIFTDPFRPTPVVVNSLHEVLRKAEAGTISRY</sequence>
<accession>A0A8K2A1V0</accession>
<dbReference type="PANTHER" id="PTHR15629:SF2">
    <property type="entry name" value="SH3 DOMAIN-CONTAINING YSC84-LIKE PROTEIN 1"/>
    <property type="match status" value="1"/>
</dbReference>
<dbReference type="CDD" id="cd11524">
    <property type="entry name" value="SYLF"/>
    <property type="match status" value="1"/>
</dbReference>
<feature type="domain" description="Ysc84 actin-binding" evidence="2">
    <location>
        <begin position="105"/>
        <end position="230"/>
    </location>
</feature>
<feature type="signal peptide" evidence="1">
    <location>
        <begin position="1"/>
        <end position="25"/>
    </location>
</feature>
<evidence type="ECO:0000313" key="4">
    <source>
        <dbReference type="Proteomes" id="UP000607397"/>
    </source>
</evidence>
<gene>
    <name evidence="3" type="ORF">GS597_17630</name>
</gene>
<evidence type="ECO:0000256" key="1">
    <source>
        <dbReference type="SAM" id="SignalP"/>
    </source>
</evidence>
<dbReference type="GO" id="GO:0035091">
    <property type="term" value="F:phosphatidylinositol binding"/>
    <property type="evidence" value="ECO:0007669"/>
    <property type="project" value="TreeGrafter"/>
</dbReference>
<dbReference type="PANTHER" id="PTHR15629">
    <property type="entry name" value="SH3YL1 PROTEIN"/>
    <property type="match status" value="1"/>
</dbReference>
<evidence type="ECO:0000259" key="2">
    <source>
        <dbReference type="Pfam" id="PF04366"/>
    </source>
</evidence>
<evidence type="ECO:0000313" key="3">
    <source>
        <dbReference type="EMBL" id="NCJ08293.1"/>
    </source>
</evidence>
<dbReference type="Pfam" id="PF04366">
    <property type="entry name" value="Ysc84"/>
    <property type="match status" value="1"/>
</dbReference>
<dbReference type="Proteomes" id="UP000607397">
    <property type="component" value="Unassembled WGS sequence"/>
</dbReference>
<dbReference type="EMBL" id="WVIC01000047">
    <property type="protein sequence ID" value="NCJ08293.1"/>
    <property type="molecule type" value="Genomic_DNA"/>
</dbReference>
<keyword evidence="1" id="KW-0732">Signal</keyword>
<protein>
    <recommendedName>
        <fullName evidence="2">Ysc84 actin-binding domain-containing protein</fullName>
    </recommendedName>
</protein>
<dbReference type="AlphaFoldDB" id="A0A8K2A1V0"/>
<keyword evidence="4" id="KW-1185">Reference proteome</keyword>
<proteinExistence type="predicted"/>
<name>A0A8K2A1V0_9CYAN</name>
<comment type="caution">
    <text evidence="3">The sequence shown here is derived from an EMBL/GenBank/DDBJ whole genome shotgun (WGS) entry which is preliminary data.</text>
</comment>
<feature type="chain" id="PRO_5035461226" description="Ysc84 actin-binding domain-containing protein" evidence="1">
    <location>
        <begin position="26"/>
        <end position="238"/>
    </location>
</feature>
<dbReference type="InterPro" id="IPR051702">
    <property type="entry name" value="SH3_domain_YSC84-like"/>
</dbReference>
<reference evidence="3" key="1">
    <citation type="submission" date="2019-12" db="EMBL/GenBank/DDBJ databases">
        <title>High-Quality draft genome sequences of three cyanobacteria isolated from the limestone walls of the Old Cathedral of Coimbra.</title>
        <authorList>
            <person name="Tiago I."/>
            <person name="Soares F."/>
            <person name="Portugal A."/>
        </authorList>
    </citation>
    <scope>NUCLEOTIDE SEQUENCE [LARGE SCALE GENOMIC DNA]</scope>
    <source>
        <strain evidence="3">C</strain>
    </source>
</reference>